<dbReference type="InterPro" id="IPR000668">
    <property type="entry name" value="Peptidase_C1A_C"/>
</dbReference>
<feature type="transmembrane region" description="Helical" evidence="2">
    <location>
        <begin position="7"/>
        <end position="27"/>
    </location>
</feature>
<evidence type="ECO:0000313" key="7">
    <source>
        <dbReference type="Proteomes" id="UP001644750"/>
    </source>
</evidence>
<keyword evidence="2" id="KW-1133">Transmembrane helix</keyword>
<dbReference type="AlphaFoldDB" id="A0A173SKL3"/>
<keyword evidence="2" id="KW-0472">Membrane</keyword>
<reference evidence="4 6" key="1">
    <citation type="submission" date="2015-09" db="EMBL/GenBank/DDBJ databases">
        <authorList>
            <consortium name="Pathogen Informatics"/>
        </authorList>
    </citation>
    <scope>NUCLEOTIDE SEQUENCE [LARGE SCALE GENOMIC DNA]</scope>
    <source>
        <strain evidence="4 6">2789STDY5608868</strain>
    </source>
</reference>
<reference evidence="5" key="3">
    <citation type="submission" date="2020-02" db="EMBL/GenBank/DDBJ databases">
        <authorList>
            <person name="Littmann E."/>
            <person name="Sorbara M."/>
        </authorList>
    </citation>
    <scope>NUCLEOTIDE SEQUENCE</scope>
    <source>
        <strain evidence="5">MSK.14.57</strain>
    </source>
</reference>
<dbReference type="GO" id="GO:0008234">
    <property type="term" value="F:cysteine-type peptidase activity"/>
    <property type="evidence" value="ECO:0007669"/>
    <property type="project" value="InterPro"/>
</dbReference>
<dbReference type="Proteomes" id="UP000095598">
    <property type="component" value="Unassembled WGS sequence"/>
</dbReference>
<dbReference type="GO" id="GO:0006508">
    <property type="term" value="P:proteolysis"/>
    <property type="evidence" value="ECO:0007669"/>
    <property type="project" value="UniProtKB-KW"/>
</dbReference>
<evidence type="ECO:0000313" key="6">
    <source>
        <dbReference type="Proteomes" id="UP000095598"/>
    </source>
</evidence>
<reference evidence="5 7" key="2">
    <citation type="journal article" date="2020" name="Cell Host Microbe">
        <title>Functional and Genomic Variation between Human-Derived Isolates of Lachnospiraceae Reveals Inter- and Intra-Species Diversity.</title>
        <authorList>
            <person name="Sorbara M.T."/>
            <person name="Littmann E.R."/>
            <person name="Fontana E."/>
            <person name="Moody T.U."/>
            <person name="Kohout C.E."/>
            <person name="Gjonbalaj M."/>
            <person name="Eaton V."/>
            <person name="Seok R."/>
            <person name="Leiner I.M."/>
            <person name="Pamer E.G."/>
        </authorList>
    </citation>
    <scope>NUCLEOTIDE SEQUENCE [LARGE SCALE GENOMIC DNA]</scope>
    <source>
        <strain evidence="5 7">MSK.14.57</strain>
    </source>
</reference>
<proteinExistence type="inferred from homology"/>
<sequence length="544" mass="61366">MERIKKLIVVILCVGMISSLNISFIYASQSNGYHPLNIKIESPDVPKTVTPKRNARSLDSYYSSSELGQVTSVKDQGNTELCWAFGITSMGETSLIKQGIASTNIDFSEKHFGYFMYNRKNDILNNTKGDKTKVSGDWRYAGGNSLLAMLSLTGWYGLAKENIAPFNTGKWRLSDSVGQKDSAILKNGFFLGDTPQAAVVKSYIIGYGSVVMAYHAPEETWEETAYYGKNHEAYNCNSARQTANHIVAIVGWDDSYSKDNFNSGSRPSRDGAWIVKNSWGNQEGSNGYTYISYEDKSLCEFVAGQFVKASEYKYNYFYDGSANPGILKLKKGQKFANVFTAKKGSAKKKELIKAVNLVTWSANVKYSIQIYRNPKDGRPTSGTKMLKRPVTGTIREAGTHTIDLSRKAEVLRGDKFAVVVKLRSSGKIGFDENDDYHWVSFVNKTKKGQSYLYDHRKWNDLNPDHATVRLKAYTVMQPVNKIHLRYCKADSKNKNPKGIVLYYKGKHLKKNKDYKIVKKEGHKYVIVKGRGRYRGTKKIYLKTK</sequence>
<dbReference type="Pfam" id="PF18560">
    <property type="entry name" value="Lectin_like"/>
    <property type="match status" value="1"/>
</dbReference>
<dbReference type="SMART" id="SM00645">
    <property type="entry name" value="Pept_C1"/>
    <property type="match status" value="1"/>
</dbReference>
<keyword evidence="2" id="KW-0812">Transmembrane</keyword>
<dbReference type="Gene3D" id="3.90.70.10">
    <property type="entry name" value="Cysteine proteinases"/>
    <property type="match status" value="1"/>
</dbReference>
<evidence type="ECO:0000259" key="3">
    <source>
        <dbReference type="SMART" id="SM00645"/>
    </source>
</evidence>
<dbReference type="RefSeq" id="WP_022092086.1">
    <property type="nucleotide sequence ID" value="NZ_CAXSPF010000010.1"/>
</dbReference>
<protein>
    <submittedName>
        <fullName evidence="4">Papain family cysteine protease</fullName>
    </submittedName>
</protein>
<gene>
    <name evidence="4" type="ORF">ERS852425_01404</name>
    <name evidence="5" type="ORF">G5A72_06805</name>
</gene>
<evidence type="ECO:0000313" key="4">
    <source>
        <dbReference type="EMBL" id="CUM90982.1"/>
    </source>
</evidence>
<dbReference type="Proteomes" id="UP001644750">
    <property type="component" value="Unassembled WGS sequence"/>
</dbReference>
<dbReference type="EMBL" id="CYXT01000008">
    <property type="protein sequence ID" value="CUM90982.1"/>
    <property type="molecule type" value="Genomic_DNA"/>
</dbReference>
<dbReference type="PANTHER" id="PTHR12411">
    <property type="entry name" value="CYSTEINE PROTEASE FAMILY C1-RELATED"/>
    <property type="match status" value="1"/>
</dbReference>
<dbReference type="InterPro" id="IPR040528">
    <property type="entry name" value="Lectin-like"/>
</dbReference>
<evidence type="ECO:0000313" key="5">
    <source>
        <dbReference type="EMBL" id="NSJ79301.1"/>
    </source>
</evidence>
<dbReference type="CDD" id="cd02619">
    <property type="entry name" value="Peptidase_C1"/>
    <property type="match status" value="1"/>
</dbReference>
<keyword evidence="4" id="KW-0645">Protease</keyword>
<name>A0A173SKL3_ANAHA</name>
<feature type="domain" description="Peptidase C1A papain C-terminal" evidence="3">
    <location>
        <begin position="58"/>
        <end position="310"/>
    </location>
</feature>
<dbReference type="SUPFAM" id="SSF54001">
    <property type="entry name" value="Cysteine proteinases"/>
    <property type="match status" value="1"/>
</dbReference>
<keyword evidence="4" id="KW-0378">Hydrolase</keyword>
<evidence type="ECO:0000256" key="2">
    <source>
        <dbReference type="SAM" id="Phobius"/>
    </source>
</evidence>
<dbReference type="EMBL" id="JAAITB010000012">
    <property type="protein sequence ID" value="NSJ79301.1"/>
    <property type="molecule type" value="Genomic_DNA"/>
</dbReference>
<evidence type="ECO:0000256" key="1">
    <source>
        <dbReference type="ARBA" id="ARBA00008455"/>
    </source>
</evidence>
<comment type="similarity">
    <text evidence="1">Belongs to the peptidase C1 family.</text>
</comment>
<accession>A0A173SKL3</accession>
<dbReference type="Pfam" id="PF00112">
    <property type="entry name" value="Peptidase_C1"/>
    <property type="match status" value="1"/>
</dbReference>
<dbReference type="InterPro" id="IPR013128">
    <property type="entry name" value="Peptidase_C1A"/>
</dbReference>
<dbReference type="InterPro" id="IPR038765">
    <property type="entry name" value="Papain-like_cys_pep_sf"/>
</dbReference>
<keyword evidence="7" id="KW-1185">Reference proteome</keyword>
<organism evidence="4 6">
    <name type="scientific">Anaerostipes hadrus</name>
    <dbReference type="NCBI Taxonomy" id="649756"/>
    <lineage>
        <taxon>Bacteria</taxon>
        <taxon>Bacillati</taxon>
        <taxon>Bacillota</taxon>
        <taxon>Clostridia</taxon>
        <taxon>Lachnospirales</taxon>
        <taxon>Lachnospiraceae</taxon>
        <taxon>Anaerostipes</taxon>
    </lineage>
</organism>